<organism evidence="1">
    <name type="scientific">Oryza brachyantha</name>
    <name type="common">malo sina</name>
    <dbReference type="NCBI Taxonomy" id="4533"/>
    <lineage>
        <taxon>Eukaryota</taxon>
        <taxon>Viridiplantae</taxon>
        <taxon>Streptophyta</taxon>
        <taxon>Embryophyta</taxon>
        <taxon>Tracheophyta</taxon>
        <taxon>Spermatophyta</taxon>
        <taxon>Magnoliopsida</taxon>
        <taxon>Liliopsida</taxon>
        <taxon>Poales</taxon>
        <taxon>Poaceae</taxon>
        <taxon>BOP clade</taxon>
        <taxon>Oryzoideae</taxon>
        <taxon>Oryzeae</taxon>
        <taxon>Oryzinae</taxon>
        <taxon>Oryza</taxon>
    </lineage>
</organism>
<evidence type="ECO:0000313" key="1">
    <source>
        <dbReference type="EnsemblPlants" id="OB10G14480.1"/>
    </source>
</evidence>
<dbReference type="EnsemblPlants" id="OB10G14480.1">
    <property type="protein sequence ID" value="OB10G14480.1"/>
    <property type="gene ID" value="OB10G14480"/>
</dbReference>
<reference evidence="1" key="2">
    <citation type="submission" date="2013-04" db="UniProtKB">
        <authorList>
            <consortium name="EnsemblPlants"/>
        </authorList>
    </citation>
    <scope>IDENTIFICATION</scope>
</reference>
<protein>
    <submittedName>
        <fullName evidence="1">Uncharacterized protein</fullName>
    </submittedName>
</protein>
<reference evidence="1" key="1">
    <citation type="journal article" date="2013" name="Nat. Commun.">
        <title>Whole-genome sequencing of Oryza brachyantha reveals mechanisms underlying Oryza genome evolution.</title>
        <authorList>
            <person name="Chen J."/>
            <person name="Huang Q."/>
            <person name="Gao D."/>
            <person name="Wang J."/>
            <person name="Lang Y."/>
            <person name="Liu T."/>
            <person name="Li B."/>
            <person name="Bai Z."/>
            <person name="Luis Goicoechea J."/>
            <person name="Liang C."/>
            <person name="Chen C."/>
            <person name="Zhang W."/>
            <person name="Sun S."/>
            <person name="Liao Y."/>
            <person name="Zhang X."/>
            <person name="Yang L."/>
            <person name="Song C."/>
            <person name="Wang M."/>
            <person name="Shi J."/>
            <person name="Liu G."/>
            <person name="Liu J."/>
            <person name="Zhou H."/>
            <person name="Zhou W."/>
            <person name="Yu Q."/>
            <person name="An N."/>
            <person name="Chen Y."/>
            <person name="Cai Q."/>
            <person name="Wang B."/>
            <person name="Liu B."/>
            <person name="Min J."/>
            <person name="Huang Y."/>
            <person name="Wu H."/>
            <person name="Li Z."/>
            <person name="Zhang Y."/>
            <person name="Yin Y."/>
            <person name="Song W."/>
            <person name="Jiang J."/>
            <person name="Jackson S.A."/>
            <person name="Wing R.A."/>
            <person name="Wang J."/>
            <person name="Chen M."/>
        </authorList>
    </citation>
    <scope>NUCLEOTIDE SEQUENCE [LARGE SCALE GENOMIC DNA]</scope>
    <source>
        <strain evidence="1">cv. IRGC 101232</strain>
    </source>
</reference>
<proteinExistence type="predicted"/>
<dbReference type="AlphaFoldDB" id="J3N1Q0"/>
<evidence type="ECO:0000313" key="2">
    <source>
        <dbReference type="Proteomes" id="UP000006038"/>
    </source>
</evidence>
<name>J3N1Q0_ORYBR</name>
<sequence length="74" mass="8482">MTYVFLLELSRKIWDVCIAAYISMVTVKSTTTFCEPMICAIKLDKNQRNLNKISGLSAAYFYTTPDRYRTMVAA</sequence>
<dbReference type="HOGENOM" id="CLU_2691663_0_0_1"/>
<accession>J3N1Q0</accession>
<keyword evidence="2" id="KW-1185">Reference proteome</keyword>
<dbReference type="Proteomes" id="UP000006038">
    <property type="component" value="Chromosome 10"/>
</dbReference>
<dbReference type="Gramene" id="OB10G14480.1">
    <property type="protein sequence ID" value="OB10G14480.1"/>
    <property type="gene ID" value="OB10G14480"/>
</dbReference>